<dbReference type="InterPro" id="IPR004839">
    <property type="entry name" value="Aminotransferase_I/II_large"/>
</dbReference>
<comment type="similarity">
    <text evidence="2 8">Belongs to the class-I pyridoxal-phosphate-dependent aminotransferase family.</text>
</comment>
<dbReference type="Gene3D" id="3.90.1150.10">
    <property type="entry name" value="Aspartate Aminotransferase, domain 1"/>
    <property type="match status" value="1"/>
</dbReference>
<protein>
    <recommendedName>
        <fullName evidence="8">Aminotransferase</fullName>
        <ecNumber evidence="8">2.6.1.-</ecNumber>
    </recommendedName>
</protein>
<dbReference type="Proteomes" id="UP000191135">
    <property type="component" value="Chromosome"/>
</dbReference>
<dbReference type="OrthoDB" id="8109430at2"/>
<dbReference type="InterPro" id="IPR004838">
    <property type="entry name" value="NHTrfase_class1_PyrdxlP-BS"/>
</dbReference>
<dbReference type="FunFam" id="3.40.640.10:FF:000033">
    <property type="entry name" value="Aspartate aminotransferase"/>
    <property type="match status" value="1"/>
</dbReference>
<keyword evidence="5 8" id="KW-0808">Transferase</keyword>
<dbReference type="InterPro" id="IPR015422">
    <property type="entry name" value="PyrdxlP-dep_Trfase_small"/>
</dbReference>
<dbReference type="Pfam" id="PF00155">
    <property type="entry name" value="Aminotran_1_2"/>
    <property type="match status" value="1"/>
</dbReference>
<dbReference type="PROSITE" id="PS00105">
    <property type="entry name" value="AA_TRANSFER_CLASS_1"/>
    <property type="match status" value="1"/>
</dbReference>
<evidence type="ECO:0000256" key="1">
    <source>
        <dbReference type="ARBA" id="ARBA00001933"/>
    </source>
</evidence>
<dbReference type="EC" id="2.6.1.-" evidence="8"/>
<dbReference type="CDD" id="cd00609">
    <property type="entry name" value="AAT_like"/>
    <property type="match status" value="1"/>
</dbReference>
<evidence type="ECO:0000256" key="5">
    <source>
        <dbReference type="ARBA" id="ARBA00022679"/>
    </source>
</evidence>
<comment type="subunit">
    <text evidence="3">Homodimer.</text>
</comment>
<dbReference type="AlphaFoldDB" id="A0A1U9Z0D5"/>
<dbReference type="KEGG" id="mmed:Mame_01805"/>
<dbReference type="PANTHER" id="PTHR46383">
    <property type="entry name" value="ASPARTATE AMINOTRANSFERASE"/>
    <property type="match status" value="1"/>
</dbReference>
<keyword evidence="6" id="KW-0663">Pyridoxal phosphate</keyword>
<comment type="cofactor">
    <cofactor evidence="1 8">
        <name>pyridoxal 5'-phosphate</name>
        <dbReference type="ChEBI" id="CHEBI:597326"/>
    </cofactor>
</comment>
<evidence type="ECO:0000256" key="6">
    <source>
        <dbReference type="ARBA" id="ARBA00022898"/>
    </source>
</evidence>
<dbReference type="STRING" id="1122214.Mame_01805"/>
<comment type="catalytic activity">
    <reaction evidence="7">
        <text>L-aspartate + 2-oxoglutarate = oxaloacetate + L-glutamate</text>
        <dbReference type="Rhea" id="RHEA:21824"/>
        <dbReference type="ChEBI" id="CHEBI:16452"/>
        <dbReference type="ChEBI" id="CHEBI:16810"/>
        <dbReference type="ChEBI" id="CHEBI:29985"/>
        <dbReference type="ChEBI" id="CHEBI:29991"/>
        <dbReference type="EC" id="2.6.1.1"/>
    </reaction>
</comment>
<dbReference type="EMBL" id="CP020330">
    <property type="protein sequence ID" value="AQZ51149.1"/>
    <property type="molecule type" value="Genomic_DNA"/>
</dbReference>
<evidence type="ECO:0000256" key="7">
    <source>
        <dbReference type="ARBA" id="ARBA00049185"/>
    </source>
</evidence>
<feature type="domain" description="Aminotransferase class I/classII large" evidence="9">
    <location>
        <begin position="33"/>
        <end position="390"/>
    </location>
</feature>
<dbReference type="GO" id="GO:0006520">
    <property type="term" value="P:amino acid metabolic process"/>
    <property type="evidence" value="ECO:0007669"/>
    <property type="project" value="InterPro"/>
</dbReference>
<keyword evidence="4 8" id="KW-0032">Aminotransferase</keyword>
<dbReference type="SUPFAM" id="SSF53383">
    <property type="entry name" value="PLP-dependent transferases"/>
    <property type="match status" value="1"/>
</dbReference>
<evidence type="ECO:0000313" key="11">
    <source>
        <dbReference type="Proteomes" id="UP000191135"/>
    </source>
</evidence>
<dbReference type="GO" id="GO:0004069">
    <property type="term" value="F:L-aspartate:2-oxoglutarate aminotransferase activity"/>
    <property type="evidence" value="ECO:0007669"/>
    <property type="project" value="UniProtKB-EC"/>
</dbReference>
<dbReference type="eggNOG" id="COG0436">
    <property type="taxonomic scope" value="Bacteria"/>
</dbReference>
<proteinExistence type="inferred from homology"/>
<evidence type="ECO:0000313" key="10">
    <source>
        <dbReference type="EMBL" id="AQZ51149.1"/>
    </source>
</evidence>
<dbReference type="InterPro" id="IPR015424">
    <property type="entry name" value="PyrdxlP-dep_Trfase"/>
</dbReference>
<dbReference type="GO" id="GO:0030170">
    <property type="term" value="F:pyridoxal phosphate binding"/>
    <property type="evidence" value="ECO:0007669"/>
    <property type="project" value="InterPro"/>
</dbReference>
<dbReference type="InterPro" id="IPR015421">
    <property type="entry name" value="PyrdxlP-dep_Trfase_major"/>
</dbReference>
<gene>
    <name evidence="10" type="ORF">Mame_01805</name>
</gene>
<evidence type="ECO:0000256" key="4">
    <source>
        <dbReference type="ARBA" id="ARBA00022576"/>
    </source>
</evidence>
<organism evidence="10 11">
    <name type="scientific">Martelella mediterranea DSM 17316</name>
    <dbReference type="NCBI Taxonomy" id="1122214"/>
    <lineage>
        <taxon>Bacteria</taxon>
        <taxon>Pseudomonadati</taxon>
        <taxon>Pseudomonadota</taxon>
        <taxon>Alphaproteobacteria</taxon>
        <taxon>Hyphomicrobiales</taxon>
        <taxon>Aurantimonadaceae</taxon>
        <taxon>Martelella</taxon>
    </lineage>
</organism>
<reference evidence="10 11" key="1">
    <citation type="submission" date="2017-03" db="EMBL/GenBank/DDBJ databases">
        <title>Foreign affairs: Plasmid Transfer between Roseobacters and Rhizobia.</title>
        <authorList>
            <person name="Bartling P."/>
            <person name="Bunk B."/>
            <person name="Overmann J."/>
            <person name="Brinkmann H."/>
            <person name="Petersen J."/>
        </authorList>
    </citation>
    <scope>NUCLEOTIDE SEQUENCE [LARGE SCALE GENOMIC DNA]</scope>
    <source>
        <strain evidence="10 11">MACL11</strain>
    </source>
</reference>
<dbReference type="RefSeq" id="WP_018067814.1">
    <property type="nucleotide sequence ID" value="NZ_AQWH01000059.1"/>
</dbReference>
<evidence type="ECO:0000259" key="9">
    <source>
        <dbReference type="Pfam" id="PF00155"/>
    </source>
</evidence>
<dbReference type="InterPro" id="IPR050596">
    <property type="entry name" value="AspAT/PAT-like"/>
</dbReference>
<accession>A0A1U9Z0D5</accession>
<sequence>MTLKLAERVVKLKPSASIAAKKMVTELEAAGRKILDFTLGEPDQPTPAHIIEAAISAMKNGETHYTASAGTPALREAVARKIVREKGVACKAENVVIGCGAKQLIYEAFAATVEPDVEVIVPAPYWVSYPDIVGLQGGKAITVTCGAEHDFKLTPAALEAAITPATRWLVLNAPNNPTGAYYAHEELAALADVLRRHPHVWIMTDEIYENLFYEGERSPSIIEVAPDLADRSLVISGVSKAYAMTGWRIGYAVGPKTLIDVMTKLLSQSTTCPSSISQAAAVAALDGDQTCVEEATALYRKRRDRMVELLGEAPGLEVRAPAGAFYLYPCVAGLIGKTTQGGKTLETDTDVALYLLEAANVAVVDGGAYGLSPYIRLSFATGIETIEQGCANVVAACEVLFENKARQSGTA</sequence>
<evidence type="ECO:0000256" key="2">
    <source>
        <dbReference type="ARBA" id="ARBA00007441"/>
    </source>
</evidence>
<keyword evidence="11" id="KW-1185">Reference proteome</keyword>
<evidence type="ECO:0000256" key="8">
    <source>
        <dbReference type="RuleBase" id="RU000481"/>
    </source>
</evidence>
<dbReference type="PANTHER" id="PTHR46383:SF1">
    <property type="entry name" value="ASPARTATE AMINOTRANSFERASE"/>
    <property type="match status" value="1"/>
</dbReference>
<dbReference type="Gene3D" id="3.40.640.10">
    <property type="entry name" value="Type I PLP-dependent aspartate aminotransferase-like (Major domain)"/>
    <property type="match status" value="1"/>
</dbReference>
<evidence type="ECO:0000256" key="3">
    <source>
        <dbReference type="ARBA" id="ARBA00011738"/>
    </source>
</evidence>
<name>A0A1U9Z0D5_9HYPH</name>